<dbReference type="SUPFAM" id="SSF51735">
    <property type="entry name" value="NAD(P)-binding Rossmann-fold domains"/>
    <property type="match status" value="1"/>
</dbReference>
<dbReference type="KEGG" id="hbs:IPV69_00735"/>
<name>A0A7M2WYL5_9BACT</name>
<dbReference type="AlphaFoldDB" id="A0A7M2WYL5"/>
<keyword evidence="4" id="KW-1185">Reference proteome</keyword>
<dbReference type="Proteomes" id="UP000593765">
    <property type="component" value="Chromosome"/>
</dbReference>
<dbReference type="InterPro" id="IPR002347">
    <property type="entry name" value="SDR_fam"/>
</dbReference>
<evidence type="ECO:0000256" key="2">
    <source>
        <dbReference type="ARBA" id="ARBA00023002"/>
    </source>
</evidence>
<evidence type="ECO:0000313" key="4">
    <source>
        <dbReference type="Proteomes" id="UP000593765"/>
    </source>
</evidence>
<dbReference type="InterPro" id="IPR020904">
    <property type="entry name" value="Sc_DH/Rdtase_CS"/>
</dbReference>
<dbReference type="Pfam" id="PF13561">
    <property type="entry name" value="adh_short_C2"/>
    <property type="match status" value="1"/>
</dbReference>
<dbReference type="InterPro" id="IPR036291">
    <property type="entry name" value="NAD(P)-bd_dom_sf"/>
</dbReference>
<dbReference type="GO" id="GO:0016491">
    <property type="term" value="F:oxidoreductase activity"/>
    <property type="evidence" value="ECO:0007669"/>
    <property type="project" value="UniProtKB-KW"/>
</dbReference>
<accession>A0A7M2WYL5</accession>
<dbReference type="PRINTS" id="PR00081">
    <property type="entry name" value="GDHRDH"/>
</dbReference>
<dbReference type="PRINTS" id="PR00080">
    <property type="entry name" value="SDRFAMILY"/>
</dbReference>
<proteinExistence type="inferred from homology"/>
<evidence type="ECO:0000313" key="3">
    <source>
        <dbReference type="EMBL" id="QOV89931.1"/>
    </source>
</evidence>
<dbReference type="PANTHER" id="PTHR43639">
    <property type="entry name" value="OXIDOREDUCTASE, SHORT-CHAIN DEHYDROGENASE/REDUCTASE FAMILY (AFU_ORTHOLOGUE AFUA_5G02870)"/>
    <property type="match status" value="1"/>
</dbReference>
<keyword evidence="2" id="KW-0560">Oxidoreductase</keyword>
<evidence type="ECO:0000256" key="1">
    <source>
        <dbReference type="ARBA" id="ARBA00006484"/>
    </source>
</evidence>
<dbReference type="PANTHER" id="PTHR43639:SF1">
    <property type="entry name" value="SHORT-CHAIN DEHYDROGENASE_REDUCTASE FAMILY PROTEIN"/>
    <property type="match status" value="1"/>
</dbReference>
<comment type="similarity">
    <text evidence="1">Belongs to the short-chain dehydrogenases/reductases (SDR) family.</text>
</comment>
<protein>
    <submittedName>
        <fullName evidence="3">SDR family oxidoreductase</fullName>
    </submittedName>
</protein>
<dbReference type="PROSITE" id="PS00061">
    <property type="entry name" value="ADH_SHORT"/>
    <property type="match status" value="1"/>
</dbReference>
<sequence length="245" mass="26733">MPDRRRVALVTGGAKRVGRAIVERLGAMGFAVAFTYLTSDRDAEALRSQLAERGIDTLPIKADLAEPENAVEQIDKAFGSWSSDLDVLVNNASLWLPGRLAETTPDILRKAYAVHVESPLLLCKTFANRLRRDGGGHVVNMVDLLAERPWPQYLAYCASKAALANLTLGLSRELAPQVTVNGIAPGVVQWPEDFPADEREKYLKRVPLQREGTPADVANLVEFLVGKGSYITGQIIRLDGGRSVT</sequence>
<organism evidence="3 4">
    <name type="scientific">Humisphaera borealis</name>
    <dbReference type="NCBI Taxonomy" id="2807512"/>
    <lineage>
        <taxon>Bacteria</taxon>
        <taxon>Pseudomonadati</taxon>
        <taxon>Planctomycetota</taxon>
        <taxon>Phycisphaerae</taxon>
        <taxon>Tepidisphaerales</taxon>
        <taxon>Tepidisphaeraceae</taxon>
        <taxon>Humisphaera</taxon>
    </lineage>
</organism>
<reference evidence="3 4" key="1">
    <citation type="submission" date="2020-10" db="EMBL/GenBank/DDBJ databases">
        <title>Wide distribution of Phycisphaera-like planctomycetes from WD2101 soil group in peatlands and genome analysis of the first cultivated representative.</title>
        <authorList>
            <person name="Dedysh S.N."/>
            <person name="Beletsky A.V."/>
            <person name="Ivanova A."/>
            <person name="Kulichevskaya I.S."/>
            <person name="Suzina N.E."/>
            <person name="Philippov D.A."/>
            <person name="Rakitin A.L."/>
            <person name="Mardanov A.V."/>
            <person name="Ravin N.V."/>
        </authorList>
    </citation>
    <scope>NUCLEOTIDE SEQUENCE [LARGE SCALE GENOMIC DNA]</scope>
    <source>
        <strain evidence="3 4">M1803</strain>
    </source>
</reference>
<dbReference type="RefSeq" id="WP_206292994.1">
    <property type="nucleotide sequence ID" value="NZ_CP063458.1"/>
</dbReference>
<gene>
    <name evidence="3" type="ORF">IPV69_00735</name>
</gene>
<dbReference type="Gene3D" id="3.40.50.720">
    <property type="entry name" value="NAD(P)-binding Rossmann-like Domain"/>
    <property type="match status" value="1"/>
</dbReference>
<dbReference type="EMBL" id="CP063458">
    <property type="protein sequence ID" value="QOV89931.1"/>
    <property type="molecule type" value="Genomic_DNA"/>
</dbReference>